<dbReference type="Proteomes" id="UP000321201">
    <property type="component" value="Unassembled WGS sequence"/>
</dbReference>
<accession>A0A5C7EWF5</accession>
<dbReference type="OrthoDB" id="9813767at2"/>
<protein>
    <recommendedName>
        <fullName evidence="3">Antitoxin</fullName>
    </recommendedName>
</protein>
<organism evidence="1 2">
    <name type="scientific">Pelomicrobium methylotrophicum</name>
    <dbReference type="NCBI Taxonomy" id="2602750"/>
    <lineage>
        <taxon>Bacteria</taxon>
        <taxon>Pseudomonadati</taxon>
        <taxon>Pseudomonadota</taxon>
        <taxon>Hydrogenophilia</taxon>
        <taxon>Hydrogenophilia incertae sedis</taxon>
        <taxon>Pelomicrobium</taxon>
    </lineage>
</organism>
<dbReference type="InParanoid" id="A0A5C7EWF5"/>
<sequence>MRTTLDLDPDVLAAAKELARRRKLSTGRVISELVREALSGPRQEISASTTEQSRSGFRPFRAEGRVVTDELVERLRDAEGI</sequence>
<name>A0A5C7EWF5_9PROT</name>
<proteinExistence type="predicted"/>
<evidence type="ECO:0008006" key="3">
    <source>
        <dbReference type="Google" id="ProtNLM"/>
    </source>
</evidence>
<dbReference type="RefSeq" id="WP_147798509.1">
    <property type="nucleotide sequence ID" value="NZ_VPFL01000002.1"/>
</dbReference>
<evidence type="ECO:0000313" key="2">
    <source>
        <dbReference type="Proteomes" id="UP000321201"/>
    </source>
</evidence>
<dbReference type="CDD" id="cd21631">
    <property type="entry name" value="RHH_CopG_NikR-like"/>
    <property type="match status" value="1"/>
</dbReference>
<reference evidence="1 2" key="1">
    <citation type="submission" date="2019-08" db="EMBL/GenBank/DDBJ databases">
        <title>Pelomicrobium methylotrophicum gen. nov., sp. nov. a moderately thermophilic, facultatively anaerobic, lithoautotrophic and methylotrophic bacterium isolated from a terrestrial mud volcano.</title>
        <authorList>
            <person name="Slobodkina G.B."/>
            <person name="Merkel A.Y."/>
            <person name="Slobodkin A.I."/>
        </authorList>
    </citation>
    <scope>NUCLEOTIDE SEQUENCE [LARGE SCALE GENOMIC DNA]</scope>
    <source>
        <strain evidence="1 2">SM250</strain>
    </source>
</reference>
<comment type="caution">
    <text evidence="1">The sequence shown here is derived from an EMBL/GenBank/DDBJ whole genome shotgun (WGS) entry which is preliminary data.</text>
</comment>
<dbReference type="EMBL" id="VPFL01000002">
    <property type="protein sequence ID" value="TXF13335.1"/>
    <property type="molecule type" value="Genomic_DNA"/>
</dbReference>
<dbReference type="AlphaFoldDB" id="A0A5C7EWF5"/>
<gene>
    <name evidence="1" type="ORF">FR698_02020</name>
</gene>
<keyword evidence="2" id="KW-1185">Reference proteome</keyword>
<evidence type="ECO:0000313" key="1">
    <source>
        <dbReference type="EMBL" id="TXF13335.1"/>
    </source>
</evidence>